<keyword evidence="5 8" id="KW-0812">Transmembrane</keyword>
<keyword evidence="3" id="KW-1003">Cell membrane</keyword>
<evidence type="ECO:0000313" key="10">
    <source>
        <dbReference type="Proteomes" id="UP000763484"/>
    </source>
</evidence>
<dbReference type="GO" id="GO:0015179">
    <property type="term" value="F:L-amino acid transmembrane transporter activity"/>
    <property type="evidence" value="ECO:0007669"/>
    <property type="project" value="TreeGrafter"/>
</dbReference>
<organism evidence="9 10">
    <name type="scientific">Candidatus Acidifodinimicrobium mancum</name>
    <dbReference type="NCBI Taxonomy" id="2898728"/>
    <lineage>
        <taxon>Archaea</taxon>
        <taxon>Candidatus Parvarchaeota</taxon>
        <taxon>Candidatus Acidifodinimicrobiaceae</taxon>
        <taxon>Candidatus Acidifodinimicrobium</taxon>
    </lineage>
</organism>
<keyword evidence="6 8" id="KW-1133">Transmembrane helix</keyword>
<feature type="transmembrane region" description="Helical" evidence="8">
    <location>
        <begin position="33"/>
        <end position="55"/>
    </location>
</feature>
<comment type="caution">
    <text evidence="9">The sequence shown here is derived from an EMBL/GenBank/DDBJ whole genome shotgun (WGS) entry which is preliminary data.</text>
</comment>
<feature type="transmembrane region" description="Helical" evidence="8">
    <location>
        <begin position="112"/>
        <end position="130"/>
    </location>
</feature>
<dbReference type="Pfam" id="PF03222">
    <property type="entry name" value="Trp_Tyr_perm"/>
    <property type="match status" value="1"/>
</dbReference>
<dbReference type="Proteomes" id="UP000763484">
    <property type="component" value="Unassembled WGS sequence"/>
</dbReference>
<feature type="transmembrane region" description="Helical" evidence="8">
    <location>
        <begin position="142"/>
        <end position="163"/>
    </location>
</feature>
<evidence type="ECO:0008006" key="11">
    <source>
        <dbReference type="Google" id="ProtNLM"/>
    </source>
</evidence>
<dbReference type="AlphaFoldDB" id="A0A8T3UWJ1"/>
<evidence type="ECO:0000256" key="3">
    <source>
        <dbReference type="ARBA" id="ARBA00022475"/>
    </source>
</evidence>
<evidence type="ECO:0000256" key="6">
    <source>
        <dbReference type="ARBA" id="ARBA00022989"/>
    </source>
</evidence>
<keyword evidence="7 8" id="KW-0472">Membrane</keyword>
<dbReference type="Gene3D" id="1.20.1740.10">
    <property type="entry name" value="Amino acid/polyamine transporter I"/>
    <property type="match status" value="1"/>
</dbReference>
<keyword evidence="2" id="KW-0813">Transport</keyword>
<evidence type="ECO:0000256" key="2">
    <source>
        <dbReference type="ARBA" id="ARBA00022448"/>
    </source>
</evidence>
<feature type="transmembrane region" description="Helical" evidence="8">
    <location>
        <begin position="81"/>
        <end position="100"/>
    </location>
</feature>
<evidence type="ECO:0000256" key="8">
    <source>
        <dbReference type="SAM" id="Phobius"/>
    </source>
</evidence>
<feature type="non-terminal residue" evidence="9">
    <location>
        <position position="288"/>
    </location>
</feature>
<accession>A0A8T3UWJ1</accession>
<evidence type="ECO:0000256" key="4">
    <source>
        <dbReference type="ARBA" id="ARBA00022519"/>
    </source>
</evidence>
<reference evidence="9 10" key="1">
    <citation type="submission" date="2020-09" db="EMBL/GenBank/DDBJ databases">
        <title>Genomic characterization of a novel Parvarchaeota family in acid mine drainage sediments.</title>
        <authorList>
            <person name="Luo Z.-H."/>
        </authorList>
    </citation>
    <scope>NUCLEOTIDE SEQUENCE [LARGE SCALE GENOMIC DNA]</scope>
    <source>
        <strain evidence="9">TL1-5_bins.178</strain>
    </source>
</reference>
<feature type="transmembrane region" description="Helical" evidence="8">
    <location>
        <begin position="207"/>
        <end position="232"/>
    </location>
</feature>
<evidence type="ECO:0000256" key="5">
    <source>
        <dbReference type="ARBA" id="ARBA00022692"/>
    </source>
</evidence>
<proteinExistence type="predicted"/>
<keyword evidence="4" id="KW-0997">Cell inner membrane</keyword>
<comment type="subcellular location">
    <subcellularLocation>
        <location evidence="1">Cell inner membrane</location>
        <topology evidence="1">Multi-pass membrane protein</topology>
    </subcellularLocation>
</comment>
<evidence type="ECO:0000313" key="9">
    <source>
        <dbReference type="EMBL" id="MBE5727817.1"/>
    </source>
</evidence>
<name>A0A8T3UWJ1_9ARCH</name>
<gene>
    <name evidence="9" type="ORF">IHE50_00140</name>
</gene>
<dbReference type="EMBL" id="JADFAQ010000005">
    <property type="protein sequence ID" value="MBE5727817.1"/>
    <property type="molecule type" value="Genomic_DNA"/>
</dbReference>
<feature type="transmembrane region" description="Helical" evidence="8">
    <location>
        <begin position="175"/>
        <end position="195"/>
    </location>
</feature>
<evidence type="ECO:0000256" key="7">
    <source>
        <dbReference type="ARBA" id="ARBA00023136"/>
    </source>
</evidence>
<dbReference type="PANTHER" id="PTHR22950">
    <property type="entry name" value="AMINO ACID TRANSPORTER"/>
    <property type="match status" value="1"/>
</dbReference>
<sequence>MDKNFLAAVSTVVGTLVGGGILALPYAMSKSGFFYGLLMLAVVGIASILITLYTAELSLRSKRMHQLPILIGDSLGKKFKGLVLALQFITIIGALIAYFIGLGSALSILLGIPYYLSLFILFIFSFPLVLKGFNAVEQSETPLLFIKILVLIIVSIAVLHYVNIGNIMHSNLIDIFSPFGVILFSLTAYTVIPEIKQEVAGNVKKLVKVILVSFAVSILIYVLFSFSFLGAFGSSVSQVATNYATTGYLKVLFLLTTIFMLITPLLAMGLVITDTFYYDFKVNRLTST</sequence>
<evidence type="ECO:0000256" key="1">
    <source>
        <dbReference type="ARBA" id="ARBA00004429"/>
    </source>
</evidence>
<feature type="transmembrane region" description="Helical" evidence="8">
    <location>
        <begin position="252"/>
        <end position="278"/>
    </location>
</feature>
<dbReference type="GO" id="GO:0005886">
    <property type="term" value="C:plasma membrane"/>
    <property type="evidence" value="ECO:0007669"/>
    <property type="project" value="UniProtKB-SubCell"/>
</dbReference>
<protein>
    <recommendedName>
        <fullName evidence="11">Amino acid permease</fullName>
    </recommendedName>
</protein>
<dbReference type="InterPro" id="IPR018227">
    <property type="entry name" value="Amino_acid_transport_2"/>
</dbReference>